<proteinExistence type="predicted"/>
<keyword evidence="2" id="KW-0812">Transmembrane</keyword>
<feature type="compositionally biased region" description="Pro residues" evidence="1">
    <location>
        <begin position="311"/>
        <end position="321"/>
    </location>
</feature>
<feature type="compositionally biased region" description="Low complexity" evidence="1">
    <location>
        <begin position="424"/>
        <end position="448"/>
    </location>
</feature>
<dbReference type="Proteomes" id="UP000825935">
    <property type="component" value="Chromosome 8"/>
</dbReference>
<evidence type="ECO:0000313" key="5">
    <source>
        <dbReference type="Proteomes" id="UP000825935"/>
    </source>
</evidence>
<feature type="domain" description="DUF7036" evidence="3">
    <location>
        <begin position="75"/>
        <end position="165"/>
    </location>
</feature>
<gene>
    <name evidence="4" type="ORF">KP509_08G034300</name>
</gene>
<keyword evidence="2" id="KW-1133">Transmembrane helix</keyword>
<organism evidence="4 5">
    <name type="scientific">Ceratopteris richardii</name>
    <name type="common">Triangle waterfern</name>
    <dbReference type="NCBI Taxonomy" id="49495"/>
    <lineage>
        <taxon>Eukaryota</taxon>
        <taxon>Viridiplantae</taxon>
        <taxon>Streptophyta</taxon>
        <taxon>Embryophyta</taxon>
        <taxon>Tracheophyta</taxon>
        <taxon>Polypodiopsida</taxon>
        <taxon>Polypodiidae</taxon>
        <taxon>Polypodiales</taxon>
        <taxon>Pteridineae</taxon>
        <taxon>Pteridaceae</taxon>
        <taxon>Parkerioideae</taxon>
        <taxon>Ceratopteris</taxon>
    </lineage>
</organism>
<dbReference type="Pfam" id="PF23041">
    <property type="entry name" value="DUF7036"/>
    <property type="match status" value="2"/>
</dbReference>
<feature type="domain" description="DUF7036" evidence="3">
    <location>
        <begin position="198"/>
        <end position="289"/>
    </location>
</feature>
<feature type="transmembrane region" description="Helical" evidence="2">
    <location>
        <begin position="29"/>
        <end position="50"/>
    </location>
</feature>
<evidence type="ECO:0000313" key="4">
    <source>
        <dbReference type="EMBL" id="KAH7431176.1"/>
    </source>
</evidence>
<name>A0A8T2UB99_CERRI</name>
<feature type="compositionally biased region" description="Low complexity" evidence="1">
    <location>
        <begin position="342"/>
        <end position="352"/>
    </location>
</feature>
<evidence type="ECO:0000259" key="3">
    <source>
        <dbReference type="Pfam" id="PF23041"/>
    </source>
</evidence>
<comment type="caution">
    <text evidence="4">The sequence shown here is derived from an EMBL/GenBank/DDBJ whole genome shotgun (WGS) entry which is preliminary data.</text>
</comment>
<protein>
    <recommendedName>
        <fullName evidence="3">DUF7036 domain-containing protein</fullName>
    </recommendedName>
</protein>
<dbReference type="OrthoDB" id="611787at2759"/>
<dbReference type="InterPro" id="IPR055464">
    <property type="entry name" value="DUF7036"/>
</dbReference>
<feature type="region of interest" description="Disordered" evidence="1">
    <location>
        <begin position="305"/>
        <end position="473"/>
    </location>
</feature>
<dbReference type="AlphaFoldDB" id="A0A8T2UB99"/>
<dbReference type="PANTHER" id="PTHR33826">
    <property type="entry name" value="F20B24.21"/>
    <property type="match status" value="1"/>
</dbReference>
<sequence>MGKEEVGTDVLPGGLTPSVPVSGCCTKTILKWSISSLLGIYMLILAVWLVKYHSSKNNISQPASPSSLMLHAEASFRLHRPFLEIQENLSQLQVDLQNEIGIPDTQISIVSVAPASCEDCTEVRFIVTFDKNDPISVPELSLLRDTFVELFMQQSANLSLRSIFGNVTHFEVLQFPGGITVVPPQPGFPLSNIIVLFNFTLHNSLSHVHRNFAKFRQQLANGIILKPNESLFVQLTNEEGSTVNSPVVVQTSILPLVGIMLPPPRLKQLARELIASPEKNLGLNHTLFGRVKEVELSLYLEHNLDSTQSPGPIPSPAPSLQPCPAIGRERHQGFTRHTHQHAPSAAPTNSPAPSIPPCPTIGRGRHQGLTRHRHRHGPSAAPTGSPDNPRHRLASRHFAPAPDFLKSNQSGEHKPPVYAPTYFSSQSPPSASPSSSSQPYPSYPVSQSEPAVVSSGPTTSKPAQHPPSVEPQTSLAIPLKPPLVWMQVFLLIPYSFLW</sequence>
<keyword evidence="5" id="KW-1185">Reference proteome</keyword>
<accession>A0A8T2UB99</accession>
<dbReference type="EMBL" id="CM035413">
    <property type="protein sequence ID" value="KAH7431176.1"/>
    <property type="molecule type" value="Genomic_DNA"/>
</dbReference>
<dbReference type="PANTHER" id="PTHR33826:SF4">
    <property type="entry name" value="F20B24.21"/>
    <property type="match status" value="1"/>
</dbReference>
<dbReference type="OMA" id="SCEDCTE"/>
<evidence type="ECO:0000256" key="1">
    <source>
        <dbReference type="SAM" id="MobiDB-lite"/>
    </source>
</evidence>
<feature type="compositionally biased region" description="Basic residues" evidence="1">
    <location>
        <begin position="363"/>
        <end position="377"/>
    </location>
</feature>
<keyword evidence="2" id="KW-0472">Membrane</keyword>
<reference evidence="4" key="1">
    <citation type="submission" date="2021-08" db="EMBL/GenBank/DDBJ databases">
        <title>WGS assembly of Ceratopteris richardii.</title>
        <authorList>
            <person name="Marchant D.B."/>
            <person name="Chen G."/>
            <person name="Jenkins J."/>
            <person name="Shu S."/>
            <person name="Leebens-Mack J."/>
            <person name="Grimwood J."/>
            <person name="Schmutz J."/>
            <person name="Soltis P."/>
            <person name="Soltis D."/>
            <person name="Chen Z.-H."/>
        </authorList>
    </citation>
    <scope>NUCLEOTIDE SEQUENCE</scope>
    <source>
        <strain evidence="4">Whitten #5841</strain>
        <tissue evidence="4">Leaf</tissue>
    </source>
</reference>
<evidence type="ECO:0000256" key="2">
    <source>
        <dbReference type="SAM" id="Phobius"/>
    </source>
</evidence>